<reference evidence="7" key="1">
    <citation type="submission" date="2021-01" db="EMBL/GenBank/DDBJ databases">
        <authorList>
            <person name="Corre E."/>
            <person name="Pelletier E."/>
            <person name="Niang G."/>
            <person name="Scheremetjew M."/>
            <person name="Finn R."/>
            <person name="Kale V."/>
            <person name="Holt S."/>
            <person name="Cochrane G."/>
            <person name="Meng A."/>
            <person name="Brown T."/>
            <person name="Cohen L."/>
        </authorList>
    </citation>
    <scope>NUCLEOTIDE SEQUENCE</scope>
    <source>
        <strain evidence="7">MM31A-1</strain>
    </source>
</reference>
<comment type="similarity">
    <text evidence="4">Belongs to the HSF family.</text>
</comment>
<dbReference type="PANTHER" id="PTHR10015:SF206">
    <property type="entry name" value="HSF-TYPE DNA-BINDING DOMAIN-CONTAINING PROTEIN"/>
    <property type="match status" value="1"/>
</dbReference>
<dbReference type="Pfam" id="PF00447">
    <property type="entry name" value="HSF_DNA-bind"/>
    <property type="match status" value="1"/>
</dbReference>
<evidence type="ECO:0000259" key="6">
    <source>
        <dbReference type="SMART" id="SM00415"/>
    </source>
</evidence>
<dbReference type="InterPro" id="IPR036388">
    <property type="entry name" value="WH-like_DNA-bd_sf"/>
</dbReference>
<dbReference type="GO" id="GO:0043565">
    <property type="term" value="F:sequence-specific DNA binding"/>
    <property type="evidence" value="ECO:0007669"/>
    <property type="project" value="InterPro"/>
</dbReference>
<dbReference type="PANTHER" id="PTHR10015">
    <property type="entry name" value="HEAT SHOCK TRANSCRIPTION FACTOR"/>
    <property type="match status" value="1"/>
</dbReference>
<evidence type="ECO:0000256" key="4">
    <source>
        <dbReference type="RuleBase" id="RU004020"/>
    </source>
</evidence>
<evidence type="ECO:0000256" key="1">
    <source>
        <dbReference type="ARBA" id="ARBA00004123"/>
    </source>
</evidence>
<dbReference type="InterPro" id="IPR000232">
    <property type="entry name" value="HSF_DNA-bd"/>
</dbReference>
<keyword evidence="2" id="KW-0238">DNA-binding</keyword>
<evidence type="ECO:0000313" key="7">
    <source>
        <dbReference type="EMBL" id="CAE0460762.1"/>
    </source>
</evidence>
<dbReference type="GO" id="GO:0003700">
    <property type="term" value="F:DNA-binding transcription factor activity"/>
    <property type="evidence" value="ECO:0007669"/>
    <property type="project" value="InterPro"/>
</dbReference>
<protein>
    <recommendedName>
        <fullName evidence="6">HSF-type DNA-binding domain-containing protein</fullName>
    </recommendedName>
</protein>
<dbReference type="PRINTS" id="PR00056">
    <property type="entry name" value="HSFDOMAIN"/>
</dbReference>
<keyword evidence="3" id="KW-0539">Nucleus</keyword>
<dbReference type="AlphaFoldDB" id="A0A7S3PZQ5"/>
<evidence type="ECO:0000256" key="5">
    <source>
        <dbReference type="SAM" id="MobiDB-lite"/>
    </source>
</evidence>
<dbReference type="EMBL" id="HBIO01007478">
    <property type="protein sequence ID" value="CAE0460762.1"/>
    <property type="molecule type" value="Transcribed_RNA"/>
</dbReference>
<dbReference type="InterPro" id="IPR036390">
    <property type="entry name" value="WH_DNA-bd_sf"/>
</dbReference>
<dbReference type="FunFam" id="1.10.10.10:FF:000479">
    <property type="entry name" value="Predicted protein"/>
    <property type="match status" value="1"/>
</dbReference>
<proteinExistence type="inferred from homology"/>
<feature type="region of interest" description="Disordered" evidence="5">
    <location>
        <begin position="390"/>
        <end position="427"/>
    </location>
</feature>
<dbReference type="GO" id="GO:0005634">
    <property type="term" value="C:nucleus"/>
    <property type="evidence" value="ECO:0007669"/>
    <property type="project" value="UniProtKB-SubCell"/>
</dbReference>
<organism evidence="7">
    <name type="scientific">Chaetoceros debilis</name>
    <dbReference type="NCBI Taxonomy" id="122233"/>
    <lineage>
        <taxon>Eukaryota</taxon>
        <taxon>Sar</taxon>
        <taxon>Stramenopiles</taxon>
        <taxon>Ochrophyta</taxon>
        <taxon>Bacillariophyta</taxon>
        <taxon>Coscinodiscophyceae</taxon>
        <taxon>Chaetocerotophycidae</taxon>
        <taxon>Chaetocerotales</taxon>
        <taxon>Chaetocerotaceae</taxon>
        <taxon>Chaetoceros</taxon>
    </lineage>
</organism>
<name>A0A7S3PZQ5_9STRA</name>
<comment type="subcellular location">
    <subcellularLocation>
        <location evidence="1">Nucleus</location>
    </subcellularLocation>
</comment>
<accession>A0A7S3PZQ5</accession>
<dbReference type="Gene3D" id="1.10.10.10">
    <property type="entry name" value="Winged helix-like DNA-binding domain superfamily/Winged helix DNA-binding domain"/>
    <property type="match status" value="1"/>
</dbReference>
<gene>
    <name evidence="7" type="ORF">CDEB00056_LOCUS5603</name>
</gene>
<feature type="domain" description="HSF-type DNA-binding" evidence="6">
    <location>
        <begin position="441"/>
        <end position="536"/>
    </location>
</feature>
<evidence type="ECO:0000256" key="3">
    <source>
        <dbReference type="ARBA" id="ARBA00023242"/>
    </source>
</evidence>
<dbReference type="SUPFAM" id="SSF46785">
    <property type="entry name" value="Winged helix' DNA-binding domain"/>
    <property type="match status" value="1"/>
</dbReference>
<sequence>MVNGNTSILNAAQLRFPRIMSQESNGNVDHSNLQGNMIAASQVDERYQRNNTAADSLTNGGTTMTLPSVQNNRNGGLPTSALPNSMNQNDLMTRHLQLAQLLKNNFAAASTNPMIMQELQNLNNDILTKGGLGNVSFDPSGNNSMFGSGAGPQSVQQQLSNMGQPNLSANNAQLNAGLQSLQQALGNGGVLQSTLYQQQKSAPFNGNNPIPSNSDMNALAAKNISADLQAKNNLLASLSNSVKNNMGVSMSSGSDSHPNSSIADRTGLPSLVDTSKHLLGANNINLPLPTSSGNNSPLASAGTMGSNEIAINSRRSNSIDITNGAATGPSVGNHQISNLQAASLMGMVESQNKTDNQAYMETLQRMIQKPNNGVPTTNANSILSASLNTGNGNILPAGPEVSAQPPKGDAQTQKQQNDSYRDFSKVSNDGTDFSINQQPGKEPPFPVKLHRILSNSEYSDMISWLPHGRSWRVLKPKAFEETIIPLYFRHAKYASFMRQVNGWGFKRMTQGPDHNSYYHELFLRGMPHLCYKMRRPTRIARVDTDPDYNPDFYRLSAIAPLPNQGGDLIGAASNGGNANGLQGRGQNPSTGLQNPGLSALGNLAGMGNIRGINNLGGNNALTGLSNLAGMNNLNGLDGSLAANALLQQQLQGQNLNIGQQLGQQLGQQVPGVVQNQQNAGNNFGGLQNGASELSQLEALRQRRKELVRQLQFMVEGGNNIPVPAPSSSAGNVLNNNPPVPQLPGNISSLLTSNLGANAFGAGGNNTTSQLQQMLSLGMGGSTGQRPVLPNPTPSGQSTLENLSNSLANGALGGINPQLLMQNSFQGGGLNTNSMNNSLGLTGGVSGNQQAGLGLNNEMAQNLGMMLQNNQFMGQTNFPKTDPKQG</sequence>
<dbReference type="SMART" id="SM00415">
    <property type="entry name" value="HSF"/>
    <property type="match status" value="1"/>
</dbReference>
<evidence type="ECO:0000256" key="2">
    <source>
        <dbReference type="ARBA" id="ARBA00023125"/>
    </source>
</evidence>